<dbReference type="InterPro" id="IPR045569">
    <property type="entry name" value="Metalloprtase-TldD/E_C"/>
</dbReference>
<reference evidence="2" key="2">
    <citation type="submission" date="2021-04" db="EMBL/GenBank/DDBJ databases">
        <authorList>
            <person name="Dong X."/>
        </authorList>
    </citation>
    <scope>NUCLEOTIDE SEQUENCE</scope>
    <source>
        <strain evidence="2">ZWT</strain>
    </source>
</reference>
<keyword evidence="3" id="KW-1185">Reference proteome</keyword>
<dbReference type="PANTHER" id="PTHR43666:SF1">
    <property type="entry name" value="CONSERVED PROTEIN"/>
    <property type="match status" value="1"/>
</dbReference>
<dbReference type="RefSeq" id="WP_250858168.1">
    <property type="nucleotide sequence ID" value="NZ_JAGSOJ010000001.1"/>
</dbReference>
<dbReference type="Pfam" id="PF19289">
    <property type="entry name" value="PmbA_TldD_3rd"/>
    <property type="match status" value="1"/>
</dbReference>
<evidence type="ECO:0000259" key="1">
    <source>
        <dbReference type="Pfam" id="PF19289"/>
    </source>
</evidence>
<accession>A0A9J6NY76</accession>
<dbReference type="Gene3D" id="3.30.2290.10">
    <property type="entry name" value="PmbA/TldD superfamily"/>
    <property type="match status" value="1"/>
</dbReference>
<evidence type="ECO:0000313" key="2">
    <source>
        <dbReference type="EMBL" id="MCM1989219.1"/>
    </source>
</evidence>
<protein>
    <submittedName>
        <fullName evidence="2">TldD/PmbA family protein</fullName>
    </submittedName>
</protein>
<proteinExistence type="predicted"/>
<dbReference type="InterPro" id="IPR036059">
    <property type="entry name" value="TldD/PmbA_sf"/>
</dbReference>
<dbReference type="InterPro" id="IPR035068">
    <property type="entry name" value="TldD/PmbA_N"/>
</dbReference>
<sequence length="443" mass="49379">MLNKDFSYKLFEKVLSNAKYHTVLTLMSSEEGLTRFANSEIHQNVVKSDDEVTLTVLNGKKVSTITTNAIDEESLIEALHAAKEKLQFLPEGDFEYPKVDTPDNIENDTYNPQLDEDFSIENRADLIKDALSMIHEDFTAAGSLTLEKTCILLMNTNGIKRYANTNSITYNIVVTHKDNASGFAELSVNDTSEIDIKSLTEKAYKTAQDSVDAITIEPGHYDIIMPPNAVSEFLFYLGYLGLGSKAHLDGISFLKDKVGEKIFGDNISIIDDWTNKYVSSIPFDFEGYERTKLNLIENGVFKEMPFDSKCASLMNKESTGHSMGYEGQGSFPLHLVMAGGDSSIEEMIKSTDRGLLVTRFHYTNIVNPIEGLMTGLTRDGLFLIENGKIKCPVKNMRFTESILNVFNNAESISSETLPVKGYFGNFVIPAMKVKNFHITGKTS</sequence>
<comment type="caution">
    <text evidence="2">The sequence shown here is derived from an EMBL/GenBank/DDBJ whole genome shotgun (WGS) entry which is preliminary data.</text>
</comment>
<dbReference type="GO" id="GO:0008237">
    <property type="term" value="F:metallopeptidase activity"/>
    <property type="evidence" value="ECO:0007669"/>
    <property type="project" value="InterPro"/>
</dbReference>
<dbReference type="SUPFAM" id="SSF111283">
    <property type="entry name" value="Putative modulator of DNA gyrase, PmbA/TldD"/>
    <property type="match status" value="1"/>
</dbReference>
<name>A0A9J6NY76_9CLOT</name>
<dbReference type="EMBL" id="JAGSOJ010000001">
    <property type="protein sequence ID" value="MCM1989219.1"/>
    <property type="molecule type" value="Genomic_DNA"/>
</dbReference>
<feature type="domain" description="Metalloprotease TldD/E C-terminal" evidence="1">
    <location>
        <begin position="218"/>
        <end position="440"/>
    </location>
</feature>
<dbReference type="GO" id="GO:0006508">
    <property type="term" value="P:proteolysis"/>
    <property type="evidence" value="ECO:0007669"/>
    <property type="project" value="InterPro"/>
</dbReference>
<dbReference type="AlphaFoldDB" id="A0A9J6NY76"/>
<evidence type="ECO:0000313" key="3">
    <source>
        <dbReference type="Proteomes" id="UP001056429"/>
    </source>
</evidence>
<reference evidence="2" key="1">
    <citation type="journal article" date="2021" name="mSystems">
        <title>Bacteria and Archaea Synergistically Convert Glycine Betaine to Biogenic Methane in the Formosa Cold Seep of the South China Sea.</title>
        <authorList>
            <person name="Li L."/>
            <person name="Zhang W."/>
            <person name="Zhang S."/>
            <person name="Song L."/>
            <person name="Sun Q."/>
            <person name="Zhang H."/>
            <person name="Xiang H."/>
            <person name="Dong X."/>
        </authorList>
    </citation>
    <scope>NUCLEOTIDE SEQUENCE</scope>
    <source>
        <strain evidence="2">ZWT</strain>
    </source>
</reference>
<dbReference type="Proteomes" id="UP001056429">
    <property type="component" value="Unassembled WGS sequence"/>
</dbReference>
<gene>
    <name evidence="2" type="ORF">KDK92_05655</name>
</gene>
<dbReference type="PANTHER" id="PTHR43666">
    <property type="entry name" value="TLDD PROTEIN"/>
    <property type="match status" value="1"/>
</dbReference>
<organism evidence="2 3">
    <name type="scientific">Oceanirhabdus seepicola</name>
    <dbReference type="NCBI Taxonomy" id="2828781"/>
    <lineage>
        <taxon>Bacteria</taxon>
        <taxon>Bacillati</taxon>
        <taxon>Bacillota</taxon>
        <taxon>Clostridia</taxon>
        <taxon>Eubacteriales</taxon>
        <taxon>Clostridiaceae</taxon>
        <taxon>Oceanirhabdus</taxon>
    </lineage>
</organism>